<evidence type="ECO:0000313" key="1">
    <source>
        <dbReference type="EMBL" id="KAJ7530105.1"/>
    </source>
</evidence>
<protein>
    <submittedName>
        <fullName evidence="1">Uncharacterized protein</fullName>
    </submittedName>
</protein>
<proteinExistence type="predicted"/>
<evidence type="ECO:0000313" key="2">
    <source>
        <dbReference type="Proteomes" id="UP001162992"/>
    </source>
</evidence>
<dbReference type="Proteomes" id="UP001162992">
    <property type="component" value="Chromosome 15"/>
</dbReference>
<reference evidence="2" key="1">
    <citation type="journal article" date="2024" name="Proc. Natl. Acad. Sci. U.S.A.">
        <title>Extraordinary preservation of gene collinearity over three hundred million years revealed in homosporous lycophytes.</title>
        <authorList>
            <person name="Li C."/>
            <person name="Wickell D."/>
            <person name="Kuo L.Y."/>
            <person name="Chen X."/>
            <person name="Nie B."/>
            <person name="Liao X."/>
            <person name="Peng D."/>
            <person name="Ji J."/>
            <person name="Jenkins J."/>
            <person name="Williams M."/>
            <person name="Shu S."/>
            <person name="Plott C."/>
            <person name="Barry K."/>
            <person name="Rajasekar S."/>
            <person name="Grimwood J."/>
            <person name="Han X."/>
            <person name="Sun S."/>
            <person name="Hou Z."/>
            <person name="He W."/>
            <person name="Dai G."/>
            <person name="Sun C."/>
            <person name="Schmutz J."/>
            <person name="Leebens-Mack J.H."/>
            <person name="Li F.W."/>
            <person name="Wang L."/>
        </authorList>
    </citation>
    <scope>NUCLEOTIDE SEQUENCE [LARGE SCALE GENOMIC DNA]</scope>
    <source>
        <strain evidence="2">cv. PW_Plant_1</strain>
    </source>
</reference>
<comment type="caution">
    <text evidence="1">The sequence shown here is derived from an EMBL/GenBank/DDBJ whole genome shotgun (WGS) entry which is preliminary data.</text>
</comment>
<accession>A0ACC2BK66</accession>
<organism evidence="1 2">
    <name type="scientific">Diphasiastrum complanatum</name>
    <name type="common">Issler's clubmoss</name>
    <name type="synonym">Lycopodium complanatum</name>
    <dbReference type="NCBI Taxonomy" id="34168"/>
    <lineage>
        <taxon>Eukaryota</taxon>
        <taxon>Viridiplantae</taxon>
        <taxon>Streptophyta</taxon>
        <taxon>Embryophyta</taxon>
        <taxon>Tracheophyta</taxon>
        <taxon>Lycopodiopsida</taxon>
        <taxon>Lycopodiales</taxon>
        <taxon>Lycopodiaceae</taxon>
        <taxon>Lycopodioideae</taxon>
        <taxon>Diphasiastrum</taxon>
    </lineage>
</organism>
<sequence length="309" mass="35575">MASNATEMAHGFLTAFDASVSRMWREEDEAWHAQQQEFRAQDVDWMESEHAFWAKQLEHRFLKERWREQDMQQNNLENARGLWLRFVERNRRDVEEKSEQLKAVSSLAALFTGFAIVTLTQFQIQTNYSKVLVGVYGILTAIVAGLMIISMVTCTLILGSIMTVGKGYVDNHAEEEFMFDCKSFYQNYQVGDRPPCPVRTLEAFWVTRCESSWQLAFFSFSMGVSFFLVSLLIIGWITYSNQSKLTTGLFVSLCGIAIVLWLIIQLSWGAYFRKSRLVIGQGEPLGGHSGLPHDWYLAPNIHKIREQRP</sequence>
<dbReference type="EMBL" id="CM055106">
    <property type="protein sequence ID" value="KAJ7530105.1"/>
    <property type="molecule type" value="Genomic_DNA"/>
</dbReference>
<keyword evidence="2" id="KW-1185">Reference proteome</keyword>
<gene>
    <name evidence="1" type="ORF">O6H91_15G079300</name>
</gene>
<name>A0ACC2BK66_DIPCM</name>